<dbReference type="PANTHER" id="PTHR10000">
    <property type="entry name" value="PHOSPHOSERINE PHOSPHATASE"/>
    <property type="match status" value="1"/>
</dbReference>
<protein>
    <submittedName>
        <fullName evidence="1">Cof subfamily protein (Haloacid dehalogenase superfamily)</fullName>
    </submittedName>
</protein>
<dbReference type="NCBIfam" id="TIGR01484">
    <property type="entry name" value="HAD-SF-IIB"/>
    <property type="match status" value="1"/>
</dbReference>
<comment type="caution">
    <text evidence="1">The sequence shown here is derived from an EMBL/GenBank/DDBJ whole genome shotgun (WGS) entry which is preliminary data.</text>
</comment>
<organism evidence="1 2">
    <name type="scientific">Priestia iocasae</name>
    <dbReference type="NCBI Taxonomy" id="2291674"/>
    <lineage>
        <taxon>Bacteria</taxon>
        <taxon>Bacillati</taxon>
        <taxon>Bacillota</taxon>
        <taxon>Bacilli</taxon>
        <taxon>Bacillales</taxon>
        <taxon>Bacillaceae</taxon>
        <taxon>Priestia</taxon>
    </lineage>
</organism>
<dbReference type="Proteomes" id="UP000809829">
    <property type="component" value="Unassembled WGS sequence"/>
</dbReference>
<gene>
    <name evidence="1" type="ORF">JOC83_001809</name>
</gene>
<dbReference type="EMBL" id="JAFBFC010000003">
    <property type="protein sequence ID" value="MBM7702962.1"/>
    <property type="molecule type" value="Genomic_DNA"/>
</dbReference>
<dbReference type="PANTHER" id="PTHR10000:SF53">
    <property type="entry name" value="5-AMINO-6-(5-PHOSPHO-D-RIBITYLAMINO)URACIL PHOSPHATASE YBJI-RELATED"/>
    <property type="match status" value="1"/>
</dbReference>
<dbReference type="Gene3D" id="3.40.50.1000">
    <property type="entry name" value="HAD superfamily/HAD-like"/>
    <property type="match status" value="1"/>
</dbReference>
<sequence length="260" mass="29216">MKVVFDLDGTICFKGKPLTKRIVEALKGLEEHGHEVIFASARPIRDMLPVIDDSLHHVRMIGGNGSLISKEGKLLEATAFSDAQVEELLRFINVYEATYLIDGEWDYSYTGDAAHPILQNVDPALLANMVDVHKHESIVKVLILSATNMEELAREVSKLEVVTHRHHAEDVLDISPSNIDKWTALKKLGIEEGDYVAFGNDANDITMFQHAAHSVMIGYHEQLAPYATESIPCDEHVEEKIIARLQELVQQFKHKNVMSR</sequence>
<dbReference type="Pfam" id="PF08282">
    <property type="entry name" value="Hydrolase_3"/>
    <property type="match status" value="1"/>
</dbReference>
<proteinExistence type="predicted"/>
<evidence type="ECO:0000313" key="2">
    <source>
        <dbReference type="Proteomes" id="UP000809829"/>
    </source>
</evidence>
<dbReference type="InterPro" id="IPR006379">
    <property type="entry name" value="HAD-SF_hydro_IIB"/>
</dbReference>
<dbReference type="InterPro" id="IPR023214">
    <property type="entry name" value="HAD_sf"/>
</dbReference>
<dbReference type="Gene3D" id="3.30.1240.10">
    <property type="match status" value="1"/>
</dbReference>
<name>A0ABS2QU57_9BACI</name>
<reference evidence="1 2" key="1">
    <citation type="submission" date="2021-01" db="EMBL/GenBank/DDBJ databases">
        <title>Genomic Encyclopedia of Type Strains, Phase IV (KMG-IV): sequencing the most valuable type-strain genomes for metagenomic binning, comparative biology and taxonomic classification.</title>
        <authorList>
            <person name="Goeker M."/>
        </authorList>
    </citation>
    <scope>NUCLEOTIDE SEQUENCE [LARGE SCALE GENOMIC DNA]</scope>
    <source>
        <strain evidence="1 2">DSM 104297</strain>
    </source>
</reference>
<evidence type="ECO:0000313" key="1">
    <source>
        <dbReference type="EMBL" id="MBM7702962.1"/>
    </source>
</evidence>
<keyword evidence="2" id="KW-1185">Reference proteome</keyword>
<accession>A0ABS2QU57</accession>
<dbReference type="InterPro" id="IPR036412">
    <property type="entry name" value="HAD-like_sf"/>
</dbReference>
<dbReference type="SUPFAM" id="SSF56784">
    <property type="entry name" value="HAD-like"/>
    <property type="match status" value="1"/>
</dbReference>
<dbReference type="RefSeq" id="WP_205186389.1">
    <property type="nucleotide sequence ID" value="NZ_JAFBFC010000003.1"/>
</dbReference>